<comment type="caution">
    <text evidence="4">The sequence shown here is derived from an EMBL/GenBank/DDBJ whole genome shotgun (WGS) entry which is preliminary data.</text>
</comment>
<dbReference type="InterPro" id="IPR032675">
    <property type="entry name" value="LRR_dom_sf"/>
</dbReference>
<dbReference type="Pfam" id="PF12799">
    <property type="entry name" value="LRR_4"/>
    <property type="match status" value="1"/>
</dbReference>
<dbReference type="PROSITE" id="PS51450">
    <property type="entry name" value="LRR"/>
    <property type="match status" value="2"/>
</dbReference>
<dbReference type="SUPFAM" id="SSF52047">
    <property type="entry name" value="RNI-like"/>
    <property type="match status" value="1"/>
</dbReference>
<reference evidence="4" key="1">
    <citation type="submission" date="2019-08" db="EMBL/GenBank/DDBJ databases">
        <authorList>
            <person name="Kucharzyk K."/>
            <person name="Murdoch R.W."/>
            <person name="Higgins S."/>
            <person name="Loffler F."/>
        </authorList>
    </citation>
    <scope>NUCLEOTIDE SEQUENCE</scope>
</reference>
<evidence type="ECO:0008006" key="5">
    <source>
        <dbReference type="Google" id="ProtNLM"/>
    </source>
</evidence>
<dbReference type="Gene3D" id="3.80.10.10">
    <property type="entry name" value="Ribonuclease Inhibitor"/>
    <property type="match status" value="2"/>
</dbReference>
<evidence type="ECO:0000313" key="4">
    <source>
        <dbReference type="EMBL" id="MPM71771.1"/>
    </source>
</evidence>
<name>A0A645C484_9ZZZZ</name>
<dbReference type="PANTHER" id="PTHR46652">
    <property type="entry name" value="LEUCINE-RICH REPEAT AND IQ DOMAIN-CONTAINING PROTEIN 1-RELATED"/>
    <property type="match status" value="1"/>
</dbReference>
<dbReference type="AlphaFoldDB" id="A0A645C484"/>
<evidence type="ECO:0000256" key="2">
    <source>
        <dbReference type="ARBA" id="ARBA00022737"/>
    </source>
</evidence>
<keyword evidence="1" id="KW-0433">Leucine-rich repeat</keyword>
<keyword evidence="2" id="KW-0677">Repeat</keyword>
<sequence length="448" mass="48400">MSKSLELSDVSFLWQVTIGGQTLLNTDTALDLSGKTVSGDELMAAIGYLPGLTNVNLTGTGLTDEEGTALEARYPNIAFLRTLDLYGVEVSTDATELDLSTASITDDTQLVDKLAPLKKLASCNLTGQTISFETMDALKERFPLVAFSFSFELFGQTLTPETTELNLQGQTFTAPDEVSEGLKHLPNLTKCDMCGTGLTSEQMIQLQAEFPAVKFVWYVQIGAWQVRTDIESFSTENRKTFPNGAGTYIASAGNSELVDADLTAFQYCNDLVYLDLDGNKITDLSFLKNLPKLRLLSLGNNKITDISAISSLTDLEFLEIFINYITDLNPLVGLPKLTSLNCSRIAVADITPLLGMKQLKKLWVMNNKLDKETVAKLTEALPDCTIASRGTKATAGGWREEDIYYEFAVKAGLIEPTPAPEATPEPSVSPDASASPEAAATPAPTPAG</sequence>
<feature type="compositionally biased region" description="Low complexity" evidence="3">
    <location>
        <begin position="424"/>
        <end position="442"/>
    </location>
</feature>
<dbReference type="EMBL" id="VSSQ01024324">
    <property type="protein sequence ID" value="MPM71771.1"/>
    <property type="molecule type" value="Genomic_DNA"/>
</dbReference>
<dbReference type="PANTHER" id="PTHR46652:SF3">
    <property type="entry name" value="LEUCINE-RICH REPEAT-CONTAINING PROTEIN 9"/>
    <property type="match status" value="1"/>
</dbReference>
<feature type="region of interest" description="Disordered" evidence="3">
    <location>
        <begin position="415"/>
        <end position="448"/>
    </location>
</feature>
<dbReference type="InterPro" id="IPR001611">
    <property type="entry name" value="Leu-rich_rpt"/>
</dbReference>
<proteinExistence type="predicted"/>
<evidence type="ECO:0000256" key="1">
    <source>
        <dbReference type="ARBA" id="ARBA00022614"/>
    </source>
</evidence>
<evidence type="ECO:0000256" key="3">
    <source>
        <dbReference type="SAM" id="MobiDB-lite"/>
    </source>
</evidence>
<dbReference type="InterPro" id="IPR025875">
    <property type="entry name" value="Leu-rich_rpt_4"/>
</dbReference>
<accession>A0A645C484</accession>
<dbReference type="InterPro" id="IPR050836">
    <property type="entry name" value="SDS22/Internalin_LRR"/>
</dbReference>
<organism evidence="4">
    <name type="scientific">bioreactor metagenome</name>
    <dbReference type="NCBI Taxonomy" id="1076179"/>
    <lineage>
        <taxon>unclassified sequences</taxon>
        <taxon>metagenomes</taxon>
        <taxon>ecological metagenomes</taxon>
    </lineage>
</organism>
<gene>
    <name evidence="4" type="ORF">SDC9_118742</name>
</gene>
<protein>
    <recommendedName>
        <fullName evidence="5">Internalin-A</fullName>
    </recommendedName>
</protein>